<dbReference type="OrthoDB" id="9812811at2"/>
<keyword evidence="16" id="KW-1185">Reference proteome</keyword>
<evidence type="ECO:0000256" key="9">
    <source>
        <dbReference type="ARBA" id="ARBA00032824"/>
    </source>
</evidence>
<evidence type="ECO:0000256" key="6">
    <source>
        <dbReference type="ARBA" id="ARBA00023002"/>
    </source>
</evidence>
<comment type="caution">
    <text evidence="15">The sequence shown here is derived from an EMBL/GenBank/DDBJ whole genome shotgun (WGS) entry which is preliminary data.</text>
</comment>
<evidence type="ECO:0000256" key="1">
    <source>
        <dbReference type="ARBA" id="ARBA00003330"/>
    </source>
</evidence>
<evidence type="ECO:0000256" key="4">
    <source>
        <dbReference type="ARBA" id="ARBA00022559"/>
    </source>
</evidence>
<dbReference type="Proteomes" id="UP000325849">
    <property type="component" value="Unassembled WGS sequence"/>
</dbReference>
<dbReference type="EMBL" id="VJZD01000060">
    <property type="protein sequence ID" value="MPY32947.1"/>
    <property type="molecule type" value="Genomic_DNA"/>
</dbReference>
<dbReference type="EC" id="1.11.1.24" evidence="3"/>
<dbReference type="PROSITE" id="PS51352">
    <property type="entry name" value="THIOREDOXIN_2"/>
    <property type="match status" value="1"/>
</dbReference>
<comment type="function">
    <text evidence="1">Thiol-specific peroxidase that catalyzes the reduction of hydrogen peroxide and organic hydroperoxides to water and alcohols, respectively. Plays a role in cell protection against oxidative stress by detoxifying peroxides and as sensor of hydrogen peroxide-mediated signaling events.</text>
</comment>
<evidence type="ECO:0000313" key="15">
    <source>
        <dbReference type="EMBL" id="MPY32947.1"/>
    </source>
</evidence>
<dbReference type="RefSeq" id="WP_152888818.1">
    <property type="nucleotide sequence ID" value="NZ_VJZD01000060.1"/>
</dbReference>
<evidence type="ECO:0000256" key="12">
    <source>
        <dbReference type="ARBA" id="ARBA00049091"/>
    </source>
</evidence>
<dbReference type="Gene3D" id="3.40.30.10">
    <property type="entry name" value="Glutaredoxin"/>
    <property type="match status" value="1"/>
</dbReference>
<dbReference type="PIRSF" id="PIRSF000239">
    <property type="entry name" value="AHPC"/>
    <property type="match status" value="1"/>
</dbReference>
<dbReference type="GO" id="GO:0045454">
    <property type="term" value="P:cell redox homeostasis"/>
    <property type="evidence" value="ECO:0007669"/>
    <property type="project" value="TreeGrafter"/>
</dbReference>
<keyword evidence="6" id="KW-0560">Oxidoreductase</keyword>
<dbReference type="InterPro" id="IPR036249">
    <property type="entry name" value="Thioredoxin-like_sf"/>
</dbReference>
<dbReference type="InterPro" id="IPR000866">
    <property type="entry name" value="AhpC/TSA"/>
</dbReference>
<evidence type="ECO:0000256" key="2">
    <source>
        <dbReference type="ARBA" id="ARBA00011245"/>
    </source>
</evidence>
<evidence type="ECO:0000256" key="5">
    <source>
        <dbReference type="ARBA" id="ARBA00022862"/>
    </source>
</evidence>
<dbReference type="InterPro" id="IPR013766">
    <property type="entry name" value="Thioredoxin_domain"/>
</dbReference>
<keyword evidence="7" id="KW-1015">Disulfide bond</keyword>
<organism evidence="15 16">
    <name type="scientific">Streptomyces adustus</name>
    <dbReference type="NCBI Taxonomy" id="1609272"/>
    <lineage>
        <taxon>Bacteria</taxon>
        <taxon>Bacillati</taxon>
        <taxon>Actinomycetota</taxon>
        <taxon>Actinomycetes</taxon>
        <taxon>Kitasatosporales</taxon>
        <taxon>Streptomycetaceae</taxon>
        <taxon>Streptomyces</taxon>
    </lineage>
</organism>
<comment type="subunit">
    <text evidence="2">Monomer.</text>
</comment>
<dbReference type="SUPFAM" id="SSF52833">
    <property type="entry name" value="Thioredoxin-like"/>
    <property type="match status" value="1"/>
</dbReference>
<evidence type="ECO:0000313" key="16">
    <source>
        <dbReference type="Proteomes" id="UP000325849"/>
    </source>
</evidence>
<evidence type="ECO:0000259" key="14">
    <source>
        <dbReference type="PROSITE" id="PS51352"/>
    </source>
</evidence>
<accession>A0A5N8VCH2</accession>
<dbReference type="AlphaFoldDB" id="A0A5N8VCH2"/>
<gene>
    <name evidence="15" type="ORF">FNH09_17260</name>
</gene>
<dbReference type="GO" id="GO:0034599">
    <property type="term" value="P:cellular response to oxidative stress"/>
    <property type="evidence" value="ECO:0007669"/>
    <property type="project" value="TreeGrafter"/>
</dbReference>
<comment type="catalytic activity">
    <reaction evidence="12">
        <text>a hydroperoxide + [thioredoxin]-dithiol = an alcohol + [thioredoxin]-disulfide + H2O</text>
        <dbReference type="Rhea" id="RHEA:62620"/>
        <dbReference type="Rhea" id="RHEA-COMP:10698"/>
        <dbReference type="Rhea" id="RHEA-COMP:10700"/>
        <dbReference type="ChEBI" id="CHEBI:15377"/>
        <dbReference type="ChEBI" id="CHEBI:29950"/>
        <dbReference type="ChEBI" id="CHEBI:30879"/>
        <dbReference type="ChEBI" id="CHEBI:35924"/>
        <dbReference type="ChEBI" id="CHEBI:50058"/>
        <dbReference type="EC" id="1.11.1.24"/>
    </reaction>
</comment>
<dbReference type="CDD" id="cd03017">
    <property type="entry name" value="PRX_BCP"/>
    <property type="match status" value="1"/>
</dbReference>
<evidence type="ECO:0000256" key="8">
    <source>
        <dbReference type="ARBA" id="ARBA00023284"/>
    </source>
</evidence>
<dbReference type="GO" id="GO:0008379">
    <property type="term" value="F:thioredoxin peroxidase activity"/>
    <property type="evidence" value="ECO:0007669"/>
    <property type="project" value="TreeGrafter"/>
</dbReference>
<dbReference type="GO" id="GO:0005737">
    <property type="term" value="C:cytoplasm"/>
    <property type="evidence" value="ECO:0007669"/>
    <property type="project" value="TreeGrafter"/>
</dbReference>
<proteinExistence type="inferred from homology"/>
<keyword evidence="8" id="KW-0676">Redox-active center</keyword>
<dbReference type="InterPro" id="IPR050924">
    <property type="entry name" value="Peroxiredoxin_BCP/PrxQ"/>
</dbReference>
<comment type="similarity">
    <text evidence="10">Belongs to the peroxiredoxin family. BCP/PrxQ subfamily.</text>
</comment>
<evidence type="ECO:0000256" key="13">
    <source>
        <dbReference type="PIRSR" id="PIRSR000239-1"/>
    </source>
</evidence>
<dbReference type="PANTHER" id="PTHR42801">
    <property type="entry name" value="THIOREDOXIN-DEPENDENT PEROXIDE REDUCTASE"/>
    <property type="match status" value="1"/>
</dbReference>
<keyword evidence="4" id="KW-0575">Peroxidase</keyword>
<name>A0A5N8VCH2_9ACTN</name>
<keyword evidence="5" id="KW-0049">Antioxidant</keyword>
<dbReference type="Pfam" id="PF00578">
    <property type="entry name" value="AhpC-TSA"/>
    <property type="match status" value="1"/>
</dbReference>
<dbReference type="PANTHER" id="PTHR42801:SF4">
    <property type="entry name" value="AHPC_TSA FAMILY PROTEIN"/>
    <property type="match status" value="1"/>
</dbReference>
<dbReference type="InterPro" id="IPR024706">
    <property type="entry name" value="Peroxiredoxin_AhpC-typ"/>
</dbReference>
<evidence type="ECO:0000256" key="7">
    <source>
        <dbReference type="ARBA" id="ARBA00023157"/>
    </source>
</evidence>
<evidence type="ECO:0000256" key="11">
    <source>
        <dbReference type="ARBA" id="ARBA00041373"/>
    </source>
</evidence>
<evidence type="ECO:0000256" key="10">
    <source>
        <dbReference type="ARBA" id="ARBA00038489"/>
    </source>
</evidence>
<feature type="active site" description="Cysteine sulfenic acid (-SOH) intermediate; for peroxidase activity" evidence="13">
    <location>
        <position position="54"/>
    </location>
</feature>
<evidence type="ECO:0000256" key="3">
    <source>
        <dbReference type="ARBA" id="ARBA00013017"/>
    </source>
</evidence>
<feature type="domain" description="Thioredoxin" evidence="14">
    <location>
        <begin position="4"/>
        <end position="160"/>
    </location>
</feature>
<sequence length="161" mass="17948">MPVPEIGTPAPDFTLRGVLLGDNGAVERRDFSLSAHRGAPLVLAFYPGDNTLVCTKQLCSYASELDRFRDLGATVWGINFGDLDSHEQFARKRDLRFPLLADIDREVVQSYGIQMPGLGLKRSVFVIDADGIVRWKHVARLGLTFQDTDTITKELATLTRR</sequence>
<protein>
    <recommendedName>
        <fullName evidence="3">thioredoxin-dependent peroxiredoxin</fullName>
        <ecNumber evidence="3">1.11.1.24</ecNumber>
    </recommendedName>
    <alternativeName>
        <fullName evidence="11">Bacterioferritin comigratory protein</fullName>
    </alternativeName>
    <alternativeName>
        <fullName evidence="9">Thioredoxin peroxidase</fullName>
    </alternativeName>
</protein>
<reference evidence="15 16" key="1">
    <citation type="submission" date="2019-07" db="EMBL/GenBank/DDBJ databases">
        <title>New species of Amycolatopsis and Streptomyces.</title>
        <authorList>
            <person name="Duangmal K."/>
            <person name="Teo W.F.A."/>
            <person name="Lipun K."/>
        </authorList>
    </citation>
    <scope>NUCLEOTIDE SEQUENCE [LARGE SCALE GENOMIC DNA]</scope>
    <source>
        <strain evidence="15 16">NBRC 109810</strain>
    </source>
</reference>